<dbReference type="PANTHER" id="PTHR45436">
    <property type="entry name" value="SENSOR HISTIDINE KINASE YKOH"/>
    <property type="match status" value="1"/>
</dbReference>
<evidence type="ECO:0000259" key="8">
    <source>
        <dbReference type="PROSITE" id="PS50906"/>
    </source>
</evidence>
<evidence type="ECO:0000313" key="9">
    <source>
        <dbReference type="EMBL" id="MBC6469845.1"/>
    </source>
</evidence>
<feature type="domain" description="NIT" evidence="8">
    <location>
        <begin position="58"/>
        <end position="305"/>
    </location>
</feature>
<dbReference type="Gene3D" id="3.30.565.10">
    <property type="entry name" value="Histidine kinase-like ATPase, C-terminal domain"/>
    <property type="match status" value="1"/>
</dbReference>
<evidence type="ECO:0000256" key="7">
    <source>
        <dbReference type="SAM" id="Phobius"/>
    </source>
</evidence>
<dbReference type="InterPro" id="IPR013587">
    <property type="entry name" value="Nitrate/nitrite_sensing"/>
</dbReference>
<evidence type="ECO:0000256" key="6">
    <source>
        <dbReference type="SAM" id="MobiDB-lite"/>
    </source>
</evidence>
<name>A0ABR7LYK4_9ACTN</name>
<dbReference type="EC" id="2.7.13.3" evidence="2"/>
<evidence type="ECO:0000256" key="5">
    <source>
        <dbReference type="ARBA" id="ARBA00022777"/>
    </source>
</evidence>
<gene>
    <name evidence="9" type="ORF">HKK74_30765</name>
</gene>
<keyword evidence="7" id="KW-0472">Membrane</keyword>
<proteinExistence type="predicted"/>
<accession>A0ABR7LYK4</accession>
<evidence type="ECO:0000256" key="3">
    <source>
        <dbReference type="ARBA" id="ARBA00022553"/>
    </source>
</evidence>
<dbReference type="RefSeq" id="WP_187246892.1">
    <property type="nucleotide sequence ID" value="NZ_BAAAOK010000011.1"/>
</dbReference>
<evidence type="ECO:0000256" key="2">
    <source>
        <dbReference type="ARBA" id="ARBA00012438"/>
    </source>
</evidence>
<evidence type="ECO:0000256" key="1">
    <source>
        <dbReference type="ARBA" id="ARBA00000085"/>
    </source>
</evidence>
<feature type="transmembrane region" description="Helical" evidence="7">
    <location>
        <begin position="305"/>
        <end position="330"/>
    </location>
</feature>
<dbReference type="PANTHER" id="PTHR45436:SF5">
    <property type="entry name" value="SENSOR HISTIDINE KINASE TRCS"/>
    <property type="match status" value="1"/>
</dbReference>
<evidence type="ECO:0000313" key="10">
    <source>
        <dbReference type="Proteomes" id="UP000805614"/>
    </source>
</evidence>
<dbReference type="SMART" id="SM00387">
    <property type="entry name" value="HATPase_c"/>
    <property type="match status" value="1"/>
</dbReference>
<dbReference type="SUPFAM" id="SSF55874">
    <property type="entry name" value="ATPase domain of HSP90 chaperone/DNA topoisomerase II/histidine kinase"/>
    <property type="match status" value="1"/>
</dbReference>
<dbReference type="InterPro" id="IPR010910">
    <property type="entry name" value="Nitrate/nitrite_sensing_bac"/>
</dbReference>
<keyword evidence="10" id="KW-1185">Reference proteome</keyword>
<comment type="catalytic activity">
    <reaction evidence="1">
        <text>ATP + protein L-histidine = ADP + protein N-phospho-L-histidine.</text>
        <dbReference type="EC" id="2.7.13.3"/>
    </reaction>
</comment>
<dbReference type="InterPro" id="IPR036890">
    <property type="entry name" value="HATPase_C_sf"/>
</dbReference>
<keyword evidence="4" id="KW-0808">Transferase</keyword>
<keyword evidence="7" id="KW-0812">Transmembrane</keyword>
<comment type="caution">
    <text evidence="9">The sequence shown here is derived from an EMBL/GenBank/DDBJ whole genome shotgun (WGS) entry which is preliminary data.</text>
</comment>
<dbReference type="Pfam" id="PF02518">
    <property type="entry name" value="HATPase_c"/>
    <property type="match status" value="1"/>
</dbReference>
<dbReference type="Proteomes" id="UP000805614">
    <property type="component" value="Unassembled WGS sequence"/>
</dbReference>
<organism evidence="9 10">
    <name type="scientific">Actinomadura alba</name>
    <dbReference type="NCBI Taxonomy" id="406431"/>
    <lineage>
        <taxon>Bacteria</taxon>
        <taxon>Bacillati</taxon>
        <taxon>Actinomycetota</taxon>
        <taxon>Actinomycetes</taxon>
        <taxon>Streptosporangiales</taxon>
        <taxon>Thermomonosporaceae</taxon>
        <taxon>Actinomadura</taxon>
    </lineage>
</organism>
<protein>
    <recommendedName>
        <fullName evidence="2">histidine kinase</fullName>
        <ecNumber evidence="2">2.7.13.3</ecNumber>
    </recommendedName>
</protein>
<dbReference type="InterPro" id="IPR050428">
    <property type="entry name" value="TCS_sensor_his_kinase"/>
</dbReference>
<keyword evidence="3" id="KW-0597">Phosphoprotein</keyword>
<dbReference type="EMBL" id="JABVEC010000032">
    <property type="protein sequence ID" value="MBC6469845.1"/>
    <property type="molecule type" value="Genomic_DNA"/>
</dbReference>
<dbReference type="GO" id="GO:0016301">
    <property type="term" value="F:kinase activity"/>
    <property type="evidence" value="ECO:0007669"/>
    <property type="project" value="UniProtKB-KW"/>
</dbReference>
<keyword evidence="7" id="KW-1133">Transmembrane helix</keyword>
<reference evidence="9 10" key="1">
    <citation type="submission" date="2020-06" db="EMBL/GenBank/DDBJ databases">
        <title>Actinomadura xiongansis sp. nov., isolated from soil of Baiyangdian.</title>
        <authorList>
            <person name="Zhang X."/>
        </authorList>
    </citation>
    <scope>NUCLEOTIDE SEQUENCE [LARGE SCALE GENOMIC DNA]</scope>
    <source>
        <strain evidence="9 10">HBUM206468</strain>
    </source>
</reference>
<evidence type="ECO:0000256" key="4">
    <source>
        <dbReference type="ARBA" id="ARBA00022679"/>
    </source>
</evidence>
<sequence>MPTSPPVSRHRSIGTKLVSLLALPLVALLALWIFSATITLGAALQLTHSKTLDEKLLRPTQSLIEAVQRERRLSIEYLARDAAVNRAAFGGPRAQTDRAREAFRRSVADDGLRGVIEWDTTQRADGLVAKLGAIDALRRSVDSRTVDRRRVLDEFSALVDSALGIYARVDPKDGRIARDGRTLTTWGMVQELLSREDALLTGVLTAGRYTAAEREQFARLVAQQRYTFANSEPYLQPGDLARFREFNSAPEVIRFRALEDRMSHEGARPSVDARTWHTSAAQVSTKLWGLGMAAVKDLTDRAEGYAVVVLARLALTGGLGFVAIVVSLIVSFRVGRRLMREFRGLVRAVNHFSDKRLPEVAERARRGEDVDPDFDAPDLTFAISEAEELNHAFVKSRRAVVGAAVNEAAVHRAVSEVFVNLARRNQVLLQRQLKLLDAMERRSDDPAELADLFKLDHLSTRMRRHAEGLVILSGKPAGRAWRRPVPLVDVLRGAAAEVEDYPRVKVLPSEPAALAGAAVADTIHLLAELIENATLYSPPTTPVQVRGHRVPKGYAVEIEDRGLGLDADMLDLLNRRLAEPPEFDLSEIARLGLLVVGRLAQRHDIDVTLRASPYGGTMAIVLIPATVIEDLPEPETAAPAAAASRGFVKAANADTDADANRAEPGGAGELPRRRRQASLAPRLRAEPAADGAEPEPAAPEPEADRPPEVVRSRMTAMQRGWRRGRMDADPSDDPAGPSPRPGTEENG</sequence>
<feature type="compositionally biased region" description="Low complexity" evidence="6">
    <location>
        <begin position="686"/>
        <end position="695"/>
    </location>
</feature>
<dbReference type="PROSITE" id="PS50906">
    <property type="entry name" value="NIT"/>
    <property type="match status" value="1"/>
</dbReference>
<feature type="compositionally biased region" description="Basic and acidic residues" evidence="6">
    <location>
        <begin position="702"/>
        <end position="711"/>
    </location>
</feature>
<keyword evidence="5 9" id="KW-0418">Kinase</keyword>
<dbReference type="InterPro" id="IPR003594">
    <property type="entry name" value="HATPase_dom"/>
</dbReference>
<dbReference type="Pfam" id="PF08376">
    <property type="entry name" value="NIT"/>
    <property type="match status" value="1"/>
</dbReference>
<feature type="region of interest" description="Disordered" evidence="6">
    <location>
        <begin position="653"/>
        <end position="747"/>
    </location>
</feature>